<sequence length="321" mass="36349">MDVVVEDWRDVSDEARHLFEIVNLVVISTAIALAGIVANVINIIIFYRQGLRTTVNIGFTALAVSDLLSLVTHEWYFLCFNPLFVSSGLDIVPSEVQHLTAGFPHTCFKLTTAWIAVYITFERCLCITSPLKVKRILTPRRTKLVVWVIYCVMLLSLLPEYSTAYLDWKFYPDANRTLLGLAFTADRAKIEGVSFMLYGIYMLIAFPILIVCSLILTTKLNHSSKWRQENSSLGKCLVKEKRTLRMVGVMSLVFIVTFTPAVSICTSVFVEPEFSVVGRLRNLFFVVSSFGCVCDATNSSVPILSYYTMSSRYREQFRALF</sequence>
<feature type="transmembrane region" description="Helical" evidence="5">
    <location>
        <begin position="21"/>
        <end position="47"/>
    </location>
</feature>
<keyword evidence="2 5" id="KW-0812">Transmembrane</keyword>
<evidence type="ECO:0000313" key="8">
    <source>
        <dbReference type="Proteomes" id="UP001497497"/>
    </source>
</evidence>
<dbReference type="InterPro" id="IPR017452">
    <property type="entry name" value="GPCR_Rhodpsn_7TM"/>
</dbReference>
<comment type="subcellular location">
    <subcellularLocation>
        <location evidence="1">Membrane</location>
    </subcellularLocation>
</comment>
<dbReference type="SMART" id="SM01381">
    <property type="entry name" value="7TM_GPCR_Srsx"/>
    <property type="match status" value="1"/>
</dbReference>
<dbReference type="PANTHER" id="PTHR46641:SF2">
    <property type="entry name" value="FMRFAMIDE RECEPTOR"/>
    <property type="match status" value="1"/>
</dbReference>
<dbReference type="EMBL" id="CAXITT010000069">
    <property type="protein sequence ID" value="CAL1530415.1"/>
    <property type="molecule type" value="Genomic_DNA"/>
</dbReference>
<dbReference type="PANTHER" id="PTHR46641">
    <property type="entry name" value="FMRFAMIDE RECEPTOR-RELATED"/>
    <property type="match status" value="1"/>
</dbReference>
<dbReference type="Pfam" id="PF00001">
    <property type="entry name" value="7tm_1"/>
    <property type="match status" value="1"/>
</dbReference>
<name>A0AAV2HAY6_LYMST</name>
<comment type="caution">
    <text evidence="7">The sequence shown here is derived from an EMBL/GenBank/DDBJ whole genome shotgun (WGS) entry which is preliminary data.</text>
</comment>
<reference evidence="7 8" key="1">
    <citation type="submission" date="2024-04" db="EMBL/GenBank/DDBJ databases">
        <authorList>
            <consortium name="Genoscope - CEA"/>
            <person name="William W."/>
        </authorList>
    </citation>
    <scope>NUCLEOTIDE SEQUENCE [LARGE SCALE GENOMIC DNA]</scope>
</reference>
<dbReference type="GO" id="GO:0004930">
    <property type="term" value="F:G protein-coupled receptor activity"/>
    <property type="evidence" value="ECO:0007669"/>
    <property type="project" value="InterPro"/>
</dbReference>
<keyword evidence="8" id="KW-1185">Reference proteome</keyword>
<evidence type="ECO:0000256" key="5">
    <source>
        <dbReference type="SAM" id="Phobius"/>
    </source>
</evidence>
<feature type="domain" description="G-protein coupled receptors family 1 profile" evidence="6">
    <location>
        <begin position="38"/>
        <end position="260"/>
    </location>
</feature>
<dbReference type="InterPro" id="IPR000276">
    <property type="entry name" value="GPCR_Rhodpsn"/>
</dbReference>
<feature type="transmembrane region" description="Helical" evidence="5">
    <location>
        <begin position="247"/>
        <end position="270"/>
    </location>
</feature>
<dbReference type="Proteomes" id="UP001497497">
    <property type="component" value="Unassembled WGS sequence"/>
</dbReference>
<dbReference type="AlphaFoldDB" id="A0AAV2HAY6"/>
<dbReference type="PROSITE" id="PS50262">
    <property type="entry name" value="G_PROTEIN_RECEP_F1_2"/>
    <property type="match status" value="1"/>
</dbReference>
<evidence type="ECO:0000256" key="1">
    <source>
        <dbReference type="ARBA" id="ARBA00004370"/>
    </source>
</evidence>
<evidence type="ECO:0000259" key="6">
    <source>
        <dbReference type="PROSITE" id="PS50262"/>
    </source>
</evidence>
<dbReference type="InterPro" id="IPR052954">
    <property type="entry name" value="GPCR-Ligand_Int"/>
</dbReference>
<proteinExistence type="predicted"/>
<evidence type="ECO:0000256" key="2">
    <source>
        <dbReference type="ARBA" id="ARBA00022692"/>
    </source>
</evidence>
<keyword evidence="4 5" id="KW-0472">Membrane</keyword>
<protein>
    <recommendedName>
        <fullName evidence="6">G-protein coupled receptors family 1 profile domain-containing protein</fullName>
    </recommendedName>
</protein>
<feature type="non-terminal residue" evidence="7">
    <location>
        <position position="321"/>
    </location>
</feature>
<accession>A0AAV2HAY6</accession>
<dbReference type="SUPFAM" id="SSF81321">
    <property type="entry name" value="Family A G protein-coupled receptor-like"/>
    <property type="match status" value="1"/>
</dbReference>
<gene>
    <name evidence="7" type="ORF">GSLYS_00004548001</name>
</gene>
<evidence type="ECO:0000256" key="3">
    <source>
        <dbReference type="ARBA" id="ARBA00022989"/>
    </source>
</evidence>
<feature type="transmembrane region" description="Helical" evidence="5">
    <location>
        <begin position="282"/>
        <end position="308"/>
    </location>
</feature>
<dbReference type="GO" id="GO:0016020">
    <property type="term" value="C:membrane"/>
    <property type="evidence" value="ECO:0007669"/>
    <property type="project" value="UniProtKB-SubCell"/>
</dbReference>
<organism evidence="7 8">
    <name type="scientific">Lymnaea stagnalis</name>
    <name type="common">Great pond snail</name>
    <name type="synonym">Helix stagnalis</name>
    <dbReference type="NCBI Taxonomy" id="6523"/>
    <lineage>
        <taxon>Eukaryota</taxon>
        <taxon>Metazoa</taxon>
        <taxon>Spiralia</taxon>
        <taxon>Lophotrochozoa</taxon>
        <taxon>Mollusca</taxon>
        <taxon>Gastropoda</taxon>
        <taxon>Heterobranchia</taxon>
        <taxon>Euthyneura</taxon>
        <taxon>Panpulmonata</taxon>
        <taxon>Hygrophila</taxon>
        <taxon>Lymnaeoidea</taxon>
        <taxon>Lymnaeidae</taxon>
        <taxon>Lymnaea</taxon>
    </lineage>
</organism>
<dbReference type="PROSITE" id="PS00237">
    <property type="entry name" value="G_PROTEIN_RECEP_F1_1"/>
    <property type="match status" value="1"/>
</dbReference>
<feature type="transmembrane region" description="Helical" evidence="5">
    <location>
        <begin position="195"/>
        <end position="217"/>
    </location>
</feature>
<evidence type="ECO:0000313" key="7">
    <source>
        <dbReference type="EMBL" id="CAL1530415.1"/>
    </source>
</evidence>
<feature type="transmembrane region" description="Helical" evidence="5">
    <location>
        <begin position="144"/>
        <end position="162"/>
    </location>
</feature>
<dbReference type="Gene3D" id="1.20.1070.10">
    <property type="entry name" value="Rhodopsin 7-helix transmembrane proteins"/>
    <property type="match status" value="1"/>
</dbReference>
<evidence type="ECO:0000256" key="4">
    <source>
        <dbReference type="ARBA" id="ARBA00023136"/>
    </source>
</evidence>
<keyword evidence="3 5" id="KW-1133">Transmembrane helix</keyword>